<protein>
    <recommendedName>
        <fullName evidence="8">MSP domain-containing protein</fullName>
    </recommendedName>
</protein>
<dbReference type="PROSITE" id="PS50202">
    <property type="entry name" value="MSP"/>
    <property type="match status" value="1"/>
</dbReference>
<proteinExistence type="inferred from homology"/>
<dbReference type="eggNOG" id="KOG0439">
    <property type="taxonomic scope" value="Eukaryota"/>
</dbReference>
<evidence type="ECO:0000256" key="5">
    <source>
        <dbReference type="ARBA" id="ARBA00023136"/>
    </source>
</evidence>
<dbReference type="InterPro" id="IPR016763">
    <property type="entry name" value="VAP"/>
</dbReference>
<dbReference type="HOGENOM" id="CLU_647565_0_0_1"/>
<dbReference type="PANTHER" id="PTHR10809:SF6">
    <property type="entry name" value="AT11025P-RELATED"/>
    <property type="match status" value="1"/>
</dbReference>
<dbReference type="Proteomes" id="UP000006757">
    <property type="component" value="Unassembled WGS sequence"/>
</dbReference>
<organism evidence="9 10">
    <name type="scientific">Trichosporon asahii var. asahii (strain CBS 8904)</name>
    <name type="common">Yeast</name>
    <dbReference type="NCBI Taxonomy" id="1220162"/>
    <lineage>
        <taxon>Eukaryota</taxon>
        <taxon>Fungi</taxon>
        <taxon>Dikarya</taxon>
        <taxon>Basidiomycota</taxon>
        <taxon>Agaricomycotina</taxon>
        <taxon>Tremellomycetes</taxon>
        <taxon>Trichosporonales</taxon>
        <taxon>Trichosporonaceae</taxon>
        <taxon>Trichosporon</taxon>
    </lineage>
</organism>
<evidence type="ECO:0000256" key="6">
    <source>
        <dbReference type="SAM" id="MobiDB-lite"/>
    </source>
</evidence>
<feature type="domain" description="MSP" evidence="8">
    <location>
        <begin position="2"/>
        <end position="126"/>
    </location>
</feature>
<feature type="compositionally biased region" description="Basic and acidic residues" evidence="6">
    <location>
        <begin position="144"/>
        <end position="161"/>
    </location>
</feature>
<dbReference type="GO" id="GO:0005886">
    <property type="term" value="C:plasma membrane"/>
    <property type="evidence" value="ECO:0007669"/>
    <property type="project" value="TreeGrafter"/>
</dbReference>
<comment type="caution">
    <text evidence="9">The sequence shown here is derived from an EMBL/GenBank/DDBJ whole genome shotgun (WGS) entry which is preliminary data.</text>
</comment>
<dbReference type="GO" id="GO:0090158">
    <property type="term" value="P:endoplasmic reticulum membrane organization"/>
    <property type="evidence" value="ECO:0007669"/>
    <property type="project" value="TreeGrafter"/>
</dbReference>
<keyword evidence="4 7" id="KW-1133">Transmembrane helix</keyword>
<keyword evidence="3 7" id="KW-0812">Transmembrane</keyword>
<dbReference type="InParanoid" id="K1VX48"/>
<evidence type="ECO:0000256" key="1">
    <source>
        <dbReference type="ARBA" id="ARBA00004211"/>
    </source>
</evidence>
<dbReference type="InterPro" id="IPR008962">
    <property type="entry name" value="PapD-like_sf"/>
</dbReference>
<dbReference type="OrthoDB" id="264603at2759"/>
<evidence type="ECO:0000313" key="10">
    <source>
        <dbReference type="Proteomes" id="UP000006757"/>
    </source>
</evidence>
<dbReference type="OMA" id="MWASVER"/>
<dbReference type="EMBL" id="AMBO01000316">
    <property type="protein sequence ID" value="EKD01418.1"/>
    <property type="molecule type" value="Genomic_DNA"/>
</dbReference>
<feature type="region of interest" description="Disordered" evidence="6">
    <location>
        <begin position="128"/>
        <end position="163"/>
    </location>
</feature>
<dbReference type="GO" id="GO:0005789">
    <property type="term" value="C:endoplasmic reticulum membrane"/>
    <property type="evidence" value="ECO:0007669"/>
    <property type="project" value="InterPro"/>
</dbReference>
<comment type="subcellular location">
    <subcellularLocation>
        <location evidence="1">Membrane</location>
        <topology evidence="1">Single-pass type IV membrane protein</topology>
    </subcellularLocation>
</comment>
<evidence type="ECO:0000256" key="2">
    <source>
        <dbReference type="ARBA" id="ARBA00008932"/>
    </source>
</evidence>
<keyword evidence="5 7" id="KW-0472">Membrane</keyword>
<evidence type="ECO:0000256" key="3">
    <source>
        <dbReference type="ARBA" id="ARBA00022692"/>
    </source>
</evidence>
<dbReference type="AlphaFoldDB" id="K1VX48"/>
<dbReference type="PANTHER" id="PTHR10809">
    <property type="entry name" value="VESICLE-ASSOCIATED MEMBRANE PROTEIN-ASSOCIATED PROTEIN"/>
    <property type="match status" value="1"/>
</dbReference>
<evidence type="ECO:0000259" key="8">
    <source>
        <dbReference type="PROSITE" id="PS50202"/>
    </source>
</evidence>
<sequence>MSVTLTPPNQLGFPRPLTTIVKRSLYIHNPHSSPVAFKVKTTAPKQYCVRPNQGRVEPGENLEVQIVLQPLPQDPPPHAKCKDKFLVQSAFIPADEEMRSLPEMWASVERTNKASIQEQKIRCAYLPAEDGSGNANGIPEEEEGSPHDTTHDTSRLDESHNEPGYTRWTTVAERELPADLYPNRGWTVWELDDSPATTPQEVLTKDPFDCKPKSLGRAPGDLVIKVEQSGAPPQIVVYPAIYSAAEASPAAGTGSKLNGNKDLPATPTRVGGVDATSAGLTGAAAGGATGLAALAGTRAAGHGTQSDAHRDTSGGIPSLTTADIAASNAPAPTNIALEKSVDIGTSDKEKLQTLLAENDRLRAQLAEAQGPNVVGLRKRGGAAADGGVATKTATAVQAAPAQGVPVEVCAGLVFVVFILTYLFF</sequence>
<dbReference type="InterPro" id="IPR013783">
    <property type="entry name" value="Ig-like_fold"/>
</dbReference>
<keyword evidence="10" id="KW-1185">Reference proteome</keyword>
<feature type="transmembrane region" description="Helical" evidence="7">
    <location>
        <begin position="404"/>
        <end position="423"/>
    </location>
</feature>
<dbReference type="GO" id="GO:0033149">
    <property type="term" value="F:FFAT motif binding"/>
    <property type="evidence" value="ECO:0007669"/>
    <property type="project" value="TreeGrafter"/>
</dbReference>
<accession>K1VX48</accession>
<feature type="region of interest" description="Disordered" evidence="6">
    <location>
        <begin position="250"/>
        <end position="270"/>
    </location>
</feature>
<dbReference type="Gene3D" id="2.60.40.10">
    <property type="entry name" value="Immunoglobulins"/>
    <property type="match status" value="1"/>
</dbReference>
<reference evidence="9 10" key="1">
    <citation type="journal article" date="2012" name="Eukaryot. Cell">
        <title>Genome sequence of the Trichosporon asahii environmental strain CBS 8904.</title>
        <authorList>
            <person name="Yang R.Y."/>
            <person name="Li H.T."/>
            <person name="Zhu H."/>
            <person name="Zhou G.P."/>
            <person name="Wang M."/>
            <person name="Wang L."/>
        </authorList>
    </citation>
    <scope>NUCLEOTIDE SEQUENCE [LARGE SCALE GENOMIC DNA]</scope>
    <source>
        <strain evidence="9 10">CBS 8904</strain>
    </source>
</reference>
<evidence type="ECO:0000313" key="9">
    <source>
        <dbReference type="EMBL" id="EKD01418.1"/>
    </source>
</evidence>
<dbReference type="GO" id="GO:0061817">
    <property type="term" value="P:endoplasmic reticulum-plasma membrane tethering"/>
    <property type="evidence" value="ECO:0007669"/>
    <property type="project" value="TreeGrafter"/>
</dbReference>
<comment type="similarity">
    <text evidence="2">Belongs to the VAMP-associated protein (VAP) (TC 9.B.17) family.</text>
</comment>
<dbReference type="STRING" id="1220162.K1VX48"/>
<evidence type="ECO:0000256" key="7">
    <source>
        <dbReference type="SAM" id="Phobius"/>
    </source>
</evidence>
<name>K1VX48_TRIAC</name>
<evidence type="ECO:0000256" key="4">
    <source>
        <dbReference type="ARBA" id="ARBA00022989"/>
    </source>
</evidence>
<dbReference type="SUPFAM" id="SSF49354">
    <property type="entry name" value="PapD-like"/>
    <property type="match status" value="1"/>
</dbReference>
<dbReference type="Pfam" id="PF00635">
    <property type="entry name" value="Motile_Sperm"/>
    <property type="match status" value="1"/>
</dbReference>
<gene>
    <name evidence="9" type="ORF">A1Q2_04260</name>
</gene>
<dbReference type="InterPro" id="IPR000535">
    <property type="entry name" value="MSP_dom"/>
</dbReference>